<keyword evidence="3" id="KW-0547">Nucleotide-binding</keyword>
<dbReference type="RefSeq" id="WP_377728124.1">
    <property type="nucleotide sequence ID" value="NZ_JBHSEW010000020.1"/>
</dbReference>
<evidence type="ECO:0000256" key="2">
    <source>
        <dbReference type="ARBA" id="ARBA00022475"/>
    </source>
</evidence>
<organism evidence="6 7">
    <name type="scientific">Comamonas nitrativorans</name>
    <dbReference type="NCBI Taxonomy" id="108437"/>
    <lineage>
        <taxon>Bacteria</taxon>
        <taxon>Pseudomonadati</taxon>
        <taxon>Pseudomonadota</taxon>
        <taxon>Betaproteobacteria</taxon>
        <taxon>Burkholderiales</taxon>
        <taxon>Comamonadaceae</taxon>
        <taxon>Comamonas</taxon>
    </lineage>
</organism>
<dbReference type="Proteomes" id="UP001595967">
    <property type="component" value="Unassembled WGS sequence"/>
</dbReference>
<dbReference type="PROSITE" id="PS50893">
    <property type="entry name" value="ABC_TRANSPORTER_2"/>
    <property type="match status" value="1"/>
</dbReference>
<reference evidence="7" key="1">
    <citation type="journal article" date="2019" name="Int. J. Syst. Evol. Microbiol.">
        <title>The Global Catalogue of Microorganisms (GCM) 10K type strain sequencing project: providing services to taxonomists for standard genome sequencing and annotation.</title>
        <authorList>
            <consortium name="The Broad Institute Genomics Platform"/>
            <consortium name="The Broad Institute Genome Sequencing Center for Infectious Disease"/>
            <person name="Wu L."/>
            <person name="Ma J."/>
        </authorList>
    </citation>
    <scope>NUCLEOTIDE SEQUENCE [LARGE SCALE GENOMIC DNA]</scope>
    <source>
        <strain evidence="7">JCM 11650</strain>
    </source>
</reference>
<comment type="caution">
    <text evidence="6">The sequence shown here is derived from an EMBL/GenBank/DDBJ whole genome shotgun (WGS) entry which is preliminary data.</text>
</comment>
<dbReference type="Gene3D" id="3.40.50.300">
    <property type="entry name" value="P-loop containing nucleotide triphosphate hydrolases"/>
    <property type="match status" value="1"/>
</dbReference>
<evidence type="ECO:0000313" key="7">
    <source>
        <dbReference type="Proteomes" id="UP001595967"/>
    </source>
</evidence>
<dbReference type="CDD" id="cd03230">
    <property type="entry name" value="ABC_DR_subfamily_A"/>
    <property type="match status" value="1"/>
</dbReference>
<dbReference type="GO" id="GO:0005524">
    <property type="term" value="F:ATP binding"/>
    <property type="evidence" value="ECO:0007669"/>
    <property type="project" value="UniProtKB-KW"/>
</dbReference>
<dbReference type="EMBL" id="JBHSEW010000020">
    <property type="protein sequence ID" value="MFC4623543.1"/>
    <property type="molecule type" value="Genomic_DNA"/>
</dbReference>
<keyword evidence="2" id="KW-0472">Membrane</keyword>
<sequence>MNVLTREEQAPAPALAAWPLQAQALHKRYGPQCVLDGVTLAVAPGSILGLVGRNGAGKSTLLECLLGLRAPDAGQAWLWGVPARSLGEAEKNRLGYVPQRPEGFDWLRIEQMLGLVAGLYPRWDKALVQRMLDAAGMDTRRRMLTLSPGERQQVAIIRALAPRPQLLVLDEPASALDPLARRALLREIVDLAAQEGTTVVFSTHIISDLERVASHIALLHQGQMRLHAGLDDIKDGWRRLWWPPAAPLPEMALPAEVSRRPLPEGGWSLLLRLEPGPDALPGLPEGLPAGARLHPLPLEDLFVEMAGAAQGAA</sequence>
<protein>
    <submittedName>
        <fullName evidence="6">ABC transporter ATP-binding protein</fullName>
    </submittedName>
</protein>
<dbReference type="InterPro" id="IPR003593">
    <property type="entry name" value="AAA+_ATPase"/>
</dbReference>
<name>A0ABV9GZB3_9BURK</name>
<dbReference type="InterPro" id="IPR003439">
    <property type="entry name" value="ABC_transporter-like_ATP-bd"/>
</dbReference>
<keyword evidence="2" id="KW-1003">Cell membrane</keyword>
<evidence type="ECO:0000256" key="4">
    <source>
        <dbReference type="ARBA" id="ARBA00022840"/>
    </source>
</evidence>
<dbReference type="InterPro" id="IPR027417">
    <property type="entry name" value="P-loop_NTPase"/>
</dbReference>
<dbReference type="PANTHER" id="PTHR42939:SF1">
    <property type="entry name" value="ABC TRANSPORTER ATP-BINDING PROTEIN ALBC-RELATED"/>
    <property type="match status" value="1"/>
</dbReference>
<proteinExistence type="predicted"/>
<evidence type="ECO:0000259" key="5">
    <source>
        <dbReference type="PROSITE" id="PS50893"/>
    </source>
</evidence>
<evidence type="ECO:0000313" key="6">
    <source>
        <dbReference type="EMBL" id="MFC4623543.1"/>
    </source>
</evidence>
<dbReference type="SMART" id="SM00382">
    <property type="entry name" value="AAA"/>
    <property type="match status" value="1"/>
</dbReference>
<evidence type="ECO:0000256" key="3">
    <source>
        <dbReference type="ARBA" id="ARBA00022741"/>
    </source>
</evidence>
<keyword evidence="4 6" id="KW-0067">ATP-binding</keyword>
<keyword evidence="1" id="KW-0813">Transport</keyword>
<gene>
    <name evidence="6" type="ORF">ACFO3A_15195</name>
</gene>
<keyword evidence="7" id="KW-1185">Reference proteome</keyword>
<dbReference type="InterPro" id="IPR051782">
    <property type="entry name" value="ABC_Transporter_VariousFunc"/>
</dbReference>
<dbReference type="Pfam" id="PF00005">
    <property type="entry name" value="ABC_tran"/>
    <property type="match status" value="1"/>
</dbReference>
<feature type="domain" description="ABC transporter" evidence="5">
    <location>
        <begin position="20"/>
        <end position="246"/>
    </location>
</feature>
<accession>A0ABV9GZB3</accession>
<dbReference type="PANTHER" id="PTHR42939">
    <property type="entry name" value="ABC TRANSPORTER ATP-BINDING PROTEIN ALBC-RELATED"/>
    <property type="match status" value="1"/>
</dbReference>
<dbReference type="SUPFAM" id="SSF52540">
    <property type="entry name" value="P-loop containing nucleoside triphosphate hydrolases"/>
    <property type="match status" value="1"/>
</dbReference>
<evidence type="ECO:0000256" key="1">
    <source>
        <dbReference type="ARBA" id="ARBA00022448"/>
    </source>
</evidence>